<dbReference type="EMBL" id="FNKO01000002">
    <property type="protein sequence ID" value="SDQ82915.1"/>
    <property type="molecule type" value="Genomic_DNA"/>
</dbReference>
<gene>
    <name evidence="1" type="ORF">SAMN04489718_2345</name>
</gene>
<name>A0A1H1E2D6_9ACTN</name>
<accession>A0A1H1E2D6</accession>
<dbReference type="AlphaFoldDB" id="A0A1H1E2D6"/>
<sequence length="131" mass="14409">MPEKQDLTGNLSATNDAMRGIVTAADKGEFTITPEAGDELIQIFQELEDWLRTKLREIRIVKRDTPLGESPAGQAISGFNKEVAGGDDKSLEHLLTSMRSQTPGVVEAIRKGIAAYQELDERNKQNLDGIQ</sequence>
<evidence type="ECO:0008006" key="3">
    <source>
        <dbReference type="Google" id="ProtNLM"/>
    </source>
</evidence>
<dbReference type="RefSeq" id="WP_092523794.1">
    <property type="nucleotide sequence ID" value="NZ_FNKO01000002.1"/>
</dbReference>
<keyword evidence="2" id="KW-1185">Reference proteome</keyword>
<dbReference type="STRING" id="995062.SAMN04489718_2345"/>
<evidence type="ECO:0000313" key="2">
    <source>
        <dbReference type="Proteomes" id="UP000199301"/>
    </source>
</evidence>
<evidence type="ECO:0000313" key="1">
    <source>
        <dbReference type="EMBL" id="SDQ82915.1"/>
    </source>
</evidence>
<reference evidence="2" key="1">
    <citation type="submission" date="2016-10" db="EMBL/GenBank/DDBJ databases">
        <authorList>
            <person name="Varghese N."/>
            <person name="Submissions S."/>
        </authorList>
    </citation>
    <scope>NUCLEOTIDE SEQUENCE [LARGE SCALE GENOMIC DNA]</scope>
    <source>
        <strain evidence="2">DSM 45459</strain>
    </source>
</reference>
<proteinExistence type="predicted"/>
<protein>
    <recommendedName>
        <fullName evidence="3">PE family protein</fullName>
    </recommendedName>
</protein>
<organism evidence="1 2">
    <name type="scientific">Actinopolyspora saharensis</name>
    <dbReference type="NCBI Taxonomy" id="995062"/>
    <lineage>
        <taxon>Bacteria</taxon>
        <taxon>Bacillati</taxon>
        <taxon>Actinomycetota</taxon>
        <taxon>Actinomycetes</taxon>
        <taxon>Actinopolysporales</taxon>
        <taxon>Actinopolysporaceae</taxon>
        <taxon>Actinopolyspora</taxon>
    </lineage>
</organism>
<dbReference type="Proteomes" id="UP000199301">
    <property type="component" value="Unassembled WGS sequence"/>
</dbReference>
<dbReference type="OrthoDB" id="5185679at2"/>